<dbReference type="RefSeq" id="WP_267926242.1">
    <property type="nucleotide sequence ID" value="NZ_AP024233.1"/>
</dbReference>
<feature type="transmembrane region" description="Helical" evidence="1">
    <location>
        <begin position="56"/>
        <end position="79"/>
    </location>
</feature>
<dbReference type="GO" id="GO:0050380">
    <property type="term" value="F:undecaprenyl-diphosphatase activity"/>
    <property type="evidence" value="ECO:0007669"/>
    <property type="project" value="InterPro"/>
</dbReference>
<dbReference type="InterPro" id="IPR036938">
    <property type="entry name" value="PAP2/HPO_sf"/>
</dbReference>
<keyword evidence="1" id="KW-1133">Transmembrane helix</keyword>
<dbReference type="InterPro" id="IPR033879">
    <property type="entry name" value="UPP_Pase"/>
</dbReference>
<keyword evidence="1" id="KW-0812">Transmembrane</keyword>
<keyword evidence="4" id="KW-1185">Reference proteome</keyword>
<organism evidence="3 4">
    <name type="scientific">Desulfolithobacter dissulfuricans</name>
    <dbReference type="NCBI Taxonomy" id="2795293"/>
    <lineage>
        <taxon>Bacteria</taxon>
        <taxon>Pseudomonadati</taxon>
        <taxon>Thermodesulfobacteriota</taxon>
        <taxon>Desulfobulbia</taxon>
        <taxon>Desulfobulbales</taxon>
        <taxon>Desulfobulbaceae</taxon>
        <taxon>Desulfolithobacter</taxon>
    </lineage>
</organism>
<feature type="transmembrane region" description="Helical" evidence="1">
    <location>
        <begin position="127"/>
        <end position="145"/>
    </location>
</feature>
<keyword evidence="1" id="KW-0472">Membrane</keyword>
<evidence type="ECO:0000256" key="1">
    <source>
        <dbReference type="SAM" id="Phobius"/>
    </source>
</evidence>
<gene>
    <name evidence="3" type="primary">bcrC</name>
    <name evidence="3" type="ORF">GF1_18720</name>
</gene>
<dbReference type="GO" id="GO:0005886">
    <property type="term" value="C:plasma membrane"/>
    <property type="evidence" value="ECO:0007669"/>
    <property type="project" value="InterPro"/>
</dbReference>
<dbReference type="Proteomes" id="UP001063350">
    <property type="component" value="Chromosome"/>
</dbReference>
<feature type="transmembrane region" description="Helical" evidence="1">
    <location>
        <begin position="151"/>
        <end position="172"/>
    </location>
</feature>
<evidence type="ECO:0000259" key="2">
    <source>
        <dbReference type="SMART" id="SM00014"/>
    </source>
</evidence>
<dbReference type="PANTHER" id="PTHR14969:SF58">
    <property type="entry name" value="UNDECAPRENYL-DIPHOSPHATASE BCRC"/>
    <property type="match status" value="1"/>
</dbReference>
<reference evidence="3" key="1">
    <citation type="submission" date="2020-12" db="EMBL/GenBank/DDBJ databases">
        <title>Desulfobium dissulfuricans gen. nov., sp. nov., a novel mesophilic, sulfate-reducing bacterium isolated from a deep-sea hydrothermal vent.</title>
        <authorList>
            <person name="Hashimoto Y."/>
            <person name="Tame A."/>
            <person name="Sawayama S."/>
            <person name="Miyazaki J."/>
            <person name="Takai K."/>
            <person name="Nakagawa S."/>
        </authorList>
    </citation>
    <scope>NUCLEOTIDE SEQUENCE</scope>
    <source>
        <strain evidence="3">GF1</strain>
    </source>
</reference>
<evidence type="ECO:0000313" key="3">
    <source>
        <dbReference type="EMBL" id="BCO09496.1"/>
    </source>
</evidence>
<name>A0A915U107_9BACT</name>
<dbReference type="Gene3D" id="1.20.144.10">
    <property type="entry name" value="Phosphatidic acid phosphatase type 2/haloperoxidase"/>
    <property type="match status" value="1"/>
</dbReference>
<dbReference type="KEGG" id="ddu:GF1_18720"/>
<dbReference type="InterPro" id="IPR000326">
    <property type="entry name" value="PAP2/HPO"/>
</dbReference>
<feature type="domain" description="Phosphatidic acid phosphatase type 2/haloperoxidase" evidence="2">
    <location>
        <begin position="52"/>
        <end position="166"/>
    </location>
</feature>
<sequence length="204" mass="23017">MDDGLNIQLFNWLHAGAGNRPVPDFLSVIGAEITPYLVIVCMAVFWFSTDRQGKRVLLEGAAVVTLGLLLNQLITVFYYHPRPYMLHLCQPLIPHAPETSFPSDHATLLFGASFALLFRRGWWKQGLLFLILAVIGSWGRIYTGLHFPFDIMGSLVVALLCTVLIALLREVLTPLYDRLIRIISLIESALPIKKTKNNFKEKLK</sequence>
<dbReference type="AlphaFoldDB" id="A0A915U107"/>
<accession>A0A915U107</accession>
<feature type="transmembrane region" description="Helical" evidence="1">
    <location>
        <begin position="25"/>
        <end position="47"/>
    </location>
</feature>
<feature type="transmembrane region" description="Helical" evidence="1">
    <location>
        <begin position="99"/>
        <end position="118"/>
    </location>
</feature>
<protein>
    <submittedName>
        <fullName evidence="3">Undecaprenyl-diphosphatase BcrC</fullName>
    </submittedName>
</protein>
<dbReference type="Pfam" id="PF01569">
    <property type="entry name" value="PAP2"/>
    <property type="match status" value="1"/>
</dbReference>
<evidence type="ECO:0000313" key="4">
    <source>
        <dbReference type="Proteomes" id="UP001063350"/>
    </source>
</evidence>
<proteinExistence type="predicted"/>
<dbReference type="SMART" id="SM00014">
    <property type="entry name" value="acidPPc"/>
    <property type="match status" value="1"/>
</dbReference>
<dbReference type="CDD" id="cd03385">
    <property type="entry name" value="PAP2_BcrC_like"/>
    <property type="match status" value="1"/>
</dbReference>
<dbReference type="PANTHER" id="PTHR14969">
    <property type="entry name" value="SPHINGOSINE-1-PHOSPHATE PHOSPHOHYDROLASE"/>
    <property type="match status" value="1"/>
</dbReference>
<dbReference type="SUPFAM" id="SSF48317">
    <property type="entry name" value="Acid phosphatase/Vanadium-dependent haloperoxidase"/>
    <property type="match status" value="1"/>
</dbReference>
<dbReference type="EMBL" id="AP024233">
    <property type="protein sequence ID" value="BCO09496.1"/>
    <property type="molecule type" value="Genomic_DNA"/>
</dbReference>